<evidence type="ECO:0000259" key="6">
    <source>
        <dbReference type="SMART" id="SM00670"/>
    </source>
</evidence>
<evidence type="ECO:0000256" key="4">
    <source>
        <dbReference type="ARBA" id="ARBA00046345"/>
    </source>
</evidence>
<organism evidence="7 8">
    <name type="scientific">Wenyingzhuangia heitensis</name>
    <dbReference type="NCBI Taxonomy" id="1487859"/>
    <lineage>
        <taxon>Bacteria</taxon>
        <taxon>Pseudomonadati</taxon>
        <taxon>Bacteroidota</taxon>
        <taxon>Flavobacteriia</taxon>
        <taxon>Flavobacteriales</taxon>
        <taxon>Flavobacteriaceae</taxon>
        <taxon>Wenyingzhuangia</taxon>
    </lineage>
</organism>
<dbReference type="PANTHER" id="PTHR30473">
    <property type="entry name" value="PROTEIN PHOH"/>
    <property type="match status" value="1"/>
</dbReference>
<evidence type="ECO:0000256" key="2">
    <source>
        <dbReference type="ARBA" id="ARBA00022741"/>
    </source>
</evidence>
<dbReference type="PANTHER" id="PTHR30473:SF2">
    <property type="entry name" value="PIN DOMAIN-CONTAINING PROTEIN"/>
    <property type="match status" value="1"/>
</dbReference>
<protein>
    <submittedName>
        <fullName evidence="7">PhoH-like ATPase</fullName>
    </submittedName>
</protein>
<keyword evidence="3" id="KW-0067">ATP-binding</keyword>
<dbReference type="SMART" id="SM00382">
    <property type="entry name" value="AAA"/>
    <property type="match status" value="1"/>
</dbReference>
<dbReference type="Proteomes" id="UP000745859">
    <property type="component" value="Unassembled WGS sequence"/>
</dbReference>
<dbReference type="SUPFAM" id="SSF88723">
    <property type="entry name" value="PIN domain-like"/>
    <property type="match status" value="1"/>
</dbReference>
<feature type="domain" description="PIN" evidence="6">
    <location>
        <begin position="8"/>
        <end position="138"/>
    </location>
</feature>
<evidence type="ECO:0000313" key="8">
    <source>
        <dbReference type="Proteomes" id="UP000745859"/>
    </source>
</evidence>
<dbReference type="InterPro" id="IPR051451">
    <property type="entry name" value="PhoH2-like"/>
</dbReference>
<proteinExistence type="inferred from homology"/>
<dbReference type="SMART" id="SM00670">
    <property type="entry name" value="PINc"/>
    <property type="match status" value="1"/>
</dbReference>
<sequence>MAQNQPKKIFVLDTSVLLFDHNSIKNFVDNNVVIPITVLEELDNFKIGNDTKNFEARSVIRFLDKISENKNLNEWISLGKGKGDLFISMHNNASGTNAKDAYGTKKNDHLIIDTALLIKESYPNSKVTLVTKDINLRIKAKALELKAEDYLTGKVDDIKKVSKGSINLDDLESDVIRELYQNNTIPENGILGDQKIANGYYIINNNQDSVLARFNPENDQIERVEKSYAYGIKPKNAEQTFAIDALLNESIKLVALQGVAGTGKTLLALATALEQKALYNQIILARPIIPLSNRDIGFLPGGAEEKISPYMQPLFDNLKFIKSQYKADSRKRKALDEMEENEDLVLTALAFIRGRSLANVIMIIDESQNLTPHEVKTIITRAGEGTKIIFTGDINQIDTPYMDEHSNGLTYLIDKLKGHRLFAHIKLEKGERSELANLANDLL</sequence>
<dbReference type="RefSeq" id="WP_167189523.1">
    <property type="nucleotide sequence ID" value="NZ_JAASQL010000004.1"/>
</dbReference>
<gene>
    <name evidence="7" type="ORF">FHR24_002588</name>
</gene>
<comment type="similarity">
    <text evidence="1">Belongs to the PhoH family.</text>
</comment>
<dbReference type="InterPro" id="IPR003593">
    <property type="entry name" value="AAA+_ATPase"/>
</dbReference>
<evidence type="ECO:0000259" key="5">
    <source>
        <dbReference type="SMART" id="SM00382"/>
    </source>
</evidence>
<evidence type="ECO:0000313" key="7">
    <source>
        <dbReference type="EMBL" id="NIJ46110.1"/>
    </source>
</evidence>
<dbReference type="EMBL" id="JAASQL010000004">
    <property type="protein sequence ID" value="NIJ46110.1"/>
    <property type="molecule type" value="Genomic_DNA"/>
</dbReference>
<dbReference type="InterPro" id="IPR003714">
    <property type="entry name" value="PhoH"/>
</dbReference>
<name>A0ABX0UBA4_9FLAO</name>
<dbReference type="SUPFAM" id="SSF52540">
    <property type="entry name" value="P-loop containing nucleoside triphosphate hydrolases"/>
    <property type="match status" value="1"/>
</dbReference>
<keyword evidence="8" id="KW-1185">Reference proteome</keyword>
<dbReference type="Gene3D" id="3.40.50.300">
    <property type="entry name" value="P-loop containing nucleotide triphosphate hydrolases"/>
    <property type="match status" value="1"/>
</dbReference>
<feature type="domain" description="AAA+ ATPase" evidence="5">
    <location>
        <begin position="250"/>
        <end position="431"/>
    </location>
</feature>
<dbReference type="Pfam" id="PF13638">
    <property type="entry name" value="PIN_4"/>
    <property type="match status" value="1"/>
</dbReference>
<comment type="caution">
    <text evidence="7">The sequence shown here is derived from an EMBL/GenBank/DDBJ whole genome shotgun (WGS) entry which is preliminary data.</text>
</comment>
<dbReference type="InterPro" id="IPR029060">
    <property type="entry name" value="PIN-like_dom_sf"/>
</dbReference>
<reference evidence="7 8" key="1">
    <citation type="submission" date="2020-03" db="EMBL/GenBank/DDBJ databases">
        <title>Genomic Encyclopedia of Type Strains, Phase IV (KMG-IV): sequencing the most valuable type-strain genomes for metagenomic binning, comparative biology and taxonomic classification.</title>
        <authorList>
            <person name="Goeker M."/>
        </authorList>
    </citation>
    <scope>NUCLEOTIDE SEQUENCE [LARGE SCALE GENOMIC DNA]</scope>
    <source>
        <strain evidence="7 8">DSM 101599</strain>
    </source>
</reference>
<dbReference type="InterPro" id="IPR027417">
    <property type="entry name" value="P-loop_NTPase"/>
</dbReference>
<dbReference type="Gene3D" id="3.40.50.1010">
    <property type="entry name" value="5'-nuclease"/>
    <property type="match status" value="1"/>
</dbReference>
<accession>A0ABX0UBA4</accession>
<dbReference type="CDD" id="cd09883">
    <property type="entry name" value="PIN_VapC_PhoHL-ATPase"/>
    <property type="match status" value="1"/>
</dbReference>
<dbReference type="InterPro" id="IPR002716">
    <property type="entry name" value="PIN_dom"/>
</dbReference>
<evidence type="ECO:0000256" key="1">
    <source>
        <dbReference type="ARBA" id="ARBA00010393"/>
    </source>
</evidence>
<evidence type="ECO:0000256" key="3">
    <source>
        <dbReference type="ARBA" id="ARBA00022840"/>
    </source>
</evidence>
<keyword evidence="2" id="KW-0547">Nucleotide-binding</keyword>
<dbReference type="Pfam" id="PF02562">
    <property type="entry name" value="PhoH"/>
    <property type="match status" value="1"/>
</dbReference>
<comment type="similarity">
    <text evidence="4">In the N-terminal section; belongs to the PINc/VapC protein family.</text>
</comment>